<gene>
    <name evidence="2" type="ORF">MATL_G00100440</name>
</gene>
<feature type="region of interest" description="Disordered" evidence="1">
    <location>
        <begin position="77"/>
        <end position="96"/>
    </location>
</feature>
<dbReference type="EMBL" id="JAFDVH010000007">
    <property type="protein sequence ID" value="KAG7473874.1"/>
    <property type="molecule type" value="Genomic_DNA"/>
</dbReference>
<sequence>MLDSRIAYLWRHSVEDRRLRTRPEGDPFVILGEGRGQQSNIAVRHPAWPEGSSCVPDNGIGCCLWSQATRWWRRPSHKVSRQHTQWNQAPGCSSKT</sequence>
<comment type="caution">
    <text evidence="2">The sequence shown here is derived from an EMBL/GenBank/DDBJ whole genome shotgun (WGS) entry which is preliminary data.</text>
</comment>
<reference evidence="2" key="1">
    <citation type="submission" date="2021-01" db="EMBL/GenBank/DDBJ databases">
        <authorList>
            <person name="Zahm M."/>
            <person name="Roques C."/>
            <person name="Cabau C."/>
            <person name="Klopp C."/>
            <person name="Donnadieu C."/>
            <person name="Jouanno E."/>
            <person name="Lampietro C."/>
            <person name="Louis A."/>
            <person name="Herpin A."/>
            <person name="Echchiki A."/>
            <person name="Berthelot C."/>
            <person name="Parey E."/>
            <person name="Roest-Crollius H."/>
            <person name="Braasch I."/>
            <person name="Postlethwait J."/>
            <person name="Bobe J."/>
            <person name="Montfort J."/>
            <person name="Bouchez O."/>
            <person name="Begum T."/>
            <person name="Mejri S."/>
            <person name="Adams A."/>
            <person name="Chen W.-J."/>
            <person name="Guiguen Y."/>
        </authorList>
    </citation>
    <scope>NUCLEOTIDE SEQUENCE</scope>
    <source>
        <strain evidence="2">YG-15Mar2019-1</strain>
        <tissue evidence="2">Brain</tissue>
    </source>
</reference>
<accession>A0A9D3Q1P5</accession>
<evidence type="ECO:0000313" key="3">
    <source>
        <dbReference type="Proteomes" id="UP001046870"/>
    </source>
</evidence>
<proteinExistence type="predicted"/>
<dbReference type="Proteomes" id="UP001046870">
    <property type="component" value="Chromosome 7"/>
</dbReference>
<keyword evidence="3" id="KW-1185">Reference proteome</keyword>
<organism evidence="2 3">
    <name type="scientific">Megalops atlanticus</name>
    <name type="common">Tarpon</name>
    <name type="synonym">Clupea gigantea</name>
    <dbReference type="NCBI Taxonomy" id="7932"/>
    <lineage>
        <taxon>Eukaryota</taxon>
        <taxon>Metazoa</taxon>
        <taxon>Chordata</taxon>
        <taxon>Craniata</taxon>
        <taxon>Vertebrata</taxon>
        <taxon>Euteleostomi</taxon>
        <taxon>Actinopterygii</taxon>
        <taxon>Neopterygii</taxon>
        <taxon>Teleostei</taxon>
        <taxon>Elopiformes</taxon>
        <taxon>Megalopidae</taxon>
        <taxon>Megalops</taxon>
    </lineage>
</organism>
<protein>
    <submittedName>
        <fullName evidence="2">Uncharacterized protein</fullName>
    </submittedName>
</protein>
<name>A0A9D3Q1P5_MEGAT</name>
<evidence type="ECO:0000313" key="2">
    <source>
        <dbReference type="EMBL" id="KAG7473874.1"/>
    </source>
</evidence>
<evidence type="ECO:0000256" key="1">
    <source>
        <dbReference type="SAM" id="MobiDB-lite"/>
    </source>
</evidence>
<feature type="compositionally biased region" description="Polar residues" evidence="1">
    <location>
        <begin position="82"/>
        <end position="96"/>
    </location>
</feature>
<dbReference type="AlphaFoldDB" id="A0A9D3Q1P5"/>